<dbReference type="STRING" id="471856.Jden_2487"/>
<reference evidence="1 2" key="1">
    <citation type="journal article" date="2009" name="Stand. Genomic Sci.">
        <title>Complete genome sequence of Jonesia denitrificans type strain (Prevot 55134).</title>
        <authorList>
            <person name="Pukall R."/>
            <person name="Gehrich-Schroter G."/>
            <person name="Lapidus A."/>
            <person name="Nolan M."/>
            <person name="Glavina Del Rio T."/>
            <person name="Lucas S."/>
            <person name="Chen F."/>
            <person name="Tice H."/>
            <person name="Pitluck S."/>
            <person name="Cheng J.F."/>
            <person name="Copeland A."/>
            <person name="Saunders E."/>
            <person name="Brettin T."/>
            <person name="Detter J.C."/>
            <person name="Bruce D."/>
            <person name="Goodwin L."/>
            <person name="Pati A."/>
            <person name="Ivanova N."/>
            <person name="Mavromatis K."/>
            <person name="Ovchinnikova G."/>
            <person name="Chen A."/>
            <person name="Palaniappan K."/>
            <person name="Land M."/>
            <person name="Hauser L."/>
            <person name="Chang Y.J."/>
            <person name="Jeffries C.D."/>
            <person name="Chain P."/>
            <person name="Goker M."/>
            <person name="Bristow J."/>
            <person name="Eisen J.A."/>
            <person name="Markowitz V."/>
            <person name="Hugenholtz P."/>
            <person name="Kyrpides N.C."/>
            <person name="Klenk H.P."/>
            <person name="Han C."/>
        </authorList>
    </citation>
    <scope>NUCLEOTIDE SEQUENCE [LARGE SCALE GENOMIC DNA]</scope>
    <source>
        <strain evidence="2">ATCC 14870 / DSM 20603 / BCRC 15368 / CIP 55.134 / JCM 11481 / NBRC 15587 / NCTC 10816 / Prevot 55134</strain>
    </source>
</reference>
<evidence type="ECO:0008006" key="3">
    <source>
        <dbReference type="Google" id="ProtNLM"/>
    </source>
</evidence>
<evidence type="ECO:0000313" key="2">
    <source>
        <dbReference type="Proteomes" id="UP000000628"/>
    </source>
</evidence>
<dbReference type="HOGENOM" id="CLU_179229_0_0_11"/>
<dbReference type="AlphaFoldDB" id="C7R371"/>
<organism evidence="1 2">
    <name type="scientific">Jonesia denitrificans (strain ATCC 14870 / DSM 20603 / BCRC 15368 / CIP 55.134 / JCM 11481 / NBRC 15587 / NCTC 10816 / Prevot 55134)</name>
    <name type="common">Listeria denitrificans</name>
    <dbReference type="NCBI Taxonomy" id="471856"/>
    <lineage>
        <taxon>Bacteria</taxon>
        <taxon>Bacillati</taxon>
        <taxon>Actinomycetota</taxon>
        <taxon>Actinomycetes</taxon>
        <taxon>Micrococcales</taxon>
        <taxon>Jonesiaceae</taxon>
        <taxon>Jonesia</taxon>
    </lineage>
</organism>
<proteinExistence type="predicted"/>
<dbReference type="NCBIfam" id="NF035935">
    <property type="entry name" value="ESAT6_3"/>
    <property type="match status" value="1"/>
</dbReference>
<gene>
    <name evidence="1" type="ordered locus">Jden_2487</name>
</gene>
<dbReference type="KEGG" id="jde:Jden_2487"/>
<dbReference type="RefSeq" id="WP_015772730.1">
    <property type="nucleotide sequence ID" value="NC_013174.1"/>
</dbReference>
<dbReference type="OrthoDB" id="4965508at2"/>
<accession>C7R371</accession>
<name>C7R371_JONDD</name>
<evidence type="ECO:0000313" key="1">
    <source>
        <dbReference type="EMBL" id="ACV10119.1"/>
    </source>
</evidence>
<dbReference type="Proteomes" id="UP000000628">
    <property type="component" value="Chromosome"/>
</dbReference>
<sequence>MSGNTIDRRDYDIAASTNAQDNFHAVAARLDTLIDQRTADVRAAMADYQADGVSEDYAVKEQRWSAAATGVKEIISTLRTAMAANDETAQATLTRARAAVSAMG</sequence>
<dbReference type="eggNOG" id="ENOG5032ZP9">
    <property type="taxonomic scope" value="Bacteria"/>
</dbReference>
<dbReference type="InterPro" id="IPR048032">
    <property type="entry name" value="ESAT6-like"/>
</dbReference>
<protein>
    <recommendedName>
        <fullName evidence="3">Pore-forming ESAT-6 family protein</fullName>
    </recommendedName>
</protein>
<dbReference type="EMBL" id="CP001706">
    <property type="protein sequence ID" value="ACV10119.1"/>
    <property type="molecule type" value="Genomic_DNA"/>
</dbReference>
<dbReference type="Gene3D" id="1.10.287.1060">
    <property type="entry name" value="ESAT-6-like"/>
    <property type="match status" value="1"/>
</dbReference>
<keyword evidence="2" id="KW-1185">Reference proteome</keyword>